<evidence type="ECO:0000256" key="5">
    <source>
        <dbReference type="PIRSR" id="PIRSR615500-1"/>
    </source>
</evidence>
<feature type="region of interest" description="Disordered" evidence="7">
    <location>
        <begin position="797"/>
        <end position="843"/>
    </location>
</feature>
<dbReference type="InterPro" id="IPR023828">
    <property type="entry name" value="Peptidase_S8_Ser-AS"/>
</dbReference>
<dbReference type="InterPro" id="IPR000209">
    <property type="entry name" value="Peptidase_S8/S53_dom"/>
</dbReference>
<feature type="active site" description="Charge relay system" evidence="5 6">
    <location>
        <position position="305"/>
    </location>
</feature>
<dbReference type="Proteomes" id="UP000010866">
    <property type="component" value="Chromosome"/>
</dbReference>
<dbReference type="PRINTS" id="PR00723">
    <property type="entry name" value="SUBTILISIN"/>
</dbReference>
<dbReference type="SUPFAM" id="SSF52743">
    <property type="entry name" value="Subtilisin-like"/>
    <property type="match status" value="1"/>
</dbReference>
<evidence type="ECO:0000256" key="3">
    <source>
        <dbReference type="ARBA" id="ARBA00022801"/>
    </source>
</evidence>
<dbReference type="GO" id="GO:0004252">
    <property type="term" value="F:serine-type endopeptidase activity"/>
    <property type="evidence" value="ECO:0007669"/>
    <property type="project" value="UniProtKB-UniRule"/>
</dbReference>
<reference evidence="11" key="1">
    <citation type="submission" date="2012-02" db="EMBL/GenBank/DDBJ databases">
        <title>Complete sequence of chromosome of Methanomethylovorans hollandica DSM 15978.</title>
        <authorList>
            <person name="Lucas S."/>
            <person name="Copeland A."/>
            <person name="Lapidus A."/>
            <person name="Glavina del Rio T."/>
            <person name="Dalin E."/>
            <person name="Tice H."/>
            <person name="Bruce D."/>
            <person name="Goodwin L."/>
            <person name="Pitluck S."/>
            <person name="Peters L."/>
            <person name="Mikhailova N."/>
            <person name="Held B."/>
            <person name="Kyrpides N."/>
            <person name="Mavromatis K."/>
            <person name="Ivanova N."/>
            <person name="Brettin T."/>
            <person name="Detter J.C."/>
            <person name="Han C."/>
            <person name="Larimer F."/>
            <person name="Land M."/>
            <person name="Hauser L."/>
            <person name="Markowitz V."/>
            <person name="Cheng J.-F."/>
            <person name="Hugenholtz P."/>
            <person name="Woyke T."/>
            <person name="Wu D."/>
            <person name="Spring S."/>
            <person name="Schroeder M."/>
            <person name="Brambilla E."/>
            <person name="Klenk H.-P."/>
            <person name="Eisen J.A."/>
        </authorList>
    </citation>
    <scope>NUCLEOTIDE SEQUENCE [LARGE SCALE GENOMIC DNA]</scope>
    <source>
        <strain evidence="11">DSM 15978 / NBRC 107637 / DMS1</strain>
    </source>
</reference>
<dbReference type="Gene3D" id="3.40.50.200">
    <property type="entry name" value="Peptidase S8/S53 domain"/>
    <property type="match status" value="1"/>
</dbReference>
<dbReference type="NCBIfam" id="TIGR04213">
    <property type="entry name" value="PGF_pre_PGF"/>
    <property type="match status" value="1"/>
</dbReference>
<evidence type="ECO:0000259" key="9">
    <source>
        <dbReference type="SMART" id="SM00635"/>
    </source>
</evidence>
<dbReference type="InterPro" id="IPR008964">
    <property type="entry name" value="Invasin/intimin_cell_adhesion"/>
</dbReference>
<proteinExistence type="inferred from homology"/>
<gene>
    <name evidence="10" type="ordered locus">Metho_0650</name>
</gene>
<feature type="active site" description="Charge relay system" evidence="5 6">
    <location>
        <position position="268"/>
    </location>
</feature>
<keyword evidence="2 6" id="KW-0645">Protease</keyword>
<dbReference type="HOGENOM" id="CLU_263726_0_0_2"/>
<dbReference type="InterPro" id="IPR022398">
    <property type="entry name" value="Peptidase_S8_His-AS"/>
</dbReference>
<dbReference type="InterPro" id="IPR026453">
    <property type="entry name" value="PGF_pre_PGF"/>
</dbReference>
<dbReference type="PANTHER" id="PTHR43399">
    <property type="entry name" value="SUBTILISIN-RELATED"/>
    <property type="match status" value="1"/>
</dbReference>
<feature type="region of interest" description="Disordered" evidence="7">
    <location>
        <begin position="1005"/>
        <end position="1043"/>
    </location>
</feature>
<dbReference type="PROSITE" id="PS51892">
    <property type="entry name" value="SUBTILASE"/>
    <property type="match status" value="1"/>
</dbReference>
<comment type="similarity">
    <text evidence="1 6">Belongs to the peptidase S8 family.</text>
</comment>
<dbReference type="Gene3D" id="2.60.40.1080">
    <property type="match status" value="1"/>
</dbReference>
<dbReference type="Pfam" id="PF00082">
    <property type="entry name" value="Peptidase_S8"/>
    <property type="match status" value="1"/>
</dbReference>
<dbReference type="SUPFAM" id="SSF49373">
    <property type="entry name" value="Invasin/intimin cell-adhesion fragments"/>
    <property type="match status" value="1"/>
</dbReference>
<dbReference type="InterPro" id="IPR015500">
    <property type="entry name" value="Peptidase_S8_subtilisin-rel"/>
</dbReference>
<dbReference type="PROSITE" id="PS00137">
    <property type="entry name" value="SUBTILASE_HIS"/>
    <property type="match status" value="1"/>
</dbReference>
<dbReference type="AlphaFoldDB" id="L0KUW0"/>
<feature type="active site" description="Charge relay system" evidence="5 6">
    <location>
        <position position="529"/>
    </location>
</feature>
<dbReference type="InterPro" id="IPR003343">
    <property type="entry name" value="Big_2"/>
</dbReference>
<evidence type="ECO:0000256" key="7">
    <source>
        <dbReference type="SAM" id="MobiDB-lite"/>
    </source>
</evidence>
<dbReference type="EMBL" id="CP003362">
    <property type="protein sequence ID" value="AGB48906.1"/>
    <property type="molecule type" value="Genomic_DNA"/>
</dbReference>
<evidence type="ECO:0000256" key="4">
    <source>
        <dbReference type="ARBA" id="ARBA00022825"/>
    </source>
</evidence>
<protein>
    <submittedName>
        <fullName evidence="10">Subtilisin-like serine protease</fullName>
    </submittedName>
</protein>
<evidence type="ECO:0000256" key="2">
    <source>
        <dbReference type="ARBA" id="ARBA00022670"/>
    </source>
</evidence>
<keyword evidence="8" id="KW-1133">Transmembrane helix</keyword>
<dbReference type="CDD" id="cd04842">
    <property type="entry name" value="Peptidases_S8_Kp43_protease"/>
    <property type="match status" value="1"/>
</dbReference>
<dbReference type="Pfam" id="PF02368">
    <property type="entry name" value="Big_2"/>
    <property type="match status" value="1"/>
</dbReference>
<evidence type="ECO:0000256" key="6">
    <source>
        <dbReference type="PROSITE-ProRule" id="PRU01240"/>
    </source>
</evidence>
<evidence type="ECO:0000256" key="8">
    <source>
        <dbReference type="SAM" id="Phobius"/>
    </source>
</evidence>
<feature type="transmembrane region" description="Helical" evidence="8">
    <location>
        <begin position="1049"/>
        <end position="1069"/>
    </location>
</feature>
<keyword evidence="4 6" id="KW-0720">Serine protease</keyword>
<keyword evidence="8" id="KW-0812">Transmembrane</keyword>
<dbReference type="KEGG" id="mhz:Metho_0650"/>
<feature type="domain" description="BIG2" evidence="9">
    <location>
        <begin position="715"/>
        <end position="795"/>
    </location>
</feature>
<dbReference type="PANTHER" id="PTHR43399:SF4">
    <property type="entry name" value="CELL WALL-ASSOCIATED PROTEASE"/>
    <property type="match status" value="1"/>
</dbReference>
<dbReference type="GO" id="GO:0006508">
    <property type="term" value="P:proteolysis"/>
    <property type="evidence" value="ECO:0007669"/>
    <property type="project" value="UniProtKB-KW"/>
</dbReference>
<keyword evidence="3 6" id="KW-0378">Hydrolase</keyword>
<sequence length="1073" mass="116773">MVTYIETTEKKTSATSNTTELNKNIVMSNFVYVLYDISDENLEIYTSEKSSLMLKTGTIQTTTPPKLLLNSMNNDGHFPVEGSVKSPEEYEYYLVQFNGTSKKTWKQDIPEIGAQLLDYVPDNAFVVRMNGSTATMVSNLEHVRWMGDYLPEYKIDPSLRTKTEENISVELMISLFEPIDKSNIKEEVTEEIISLGGKILDGSNNDRIHIEIPNSKISALSNIKDVKWIEGYEQIAIFNDVALGIIDAAYVSENYNLTGHGQIIAVADTGLDTGINNASINPDFYGRILAIQDITGDGAEDLQGHGTHVTGSALGNGSWSNGKYKGVAPEAQLVFQAIANADGSLMIPGNNVNALFKPAYELGARIHSNSWGGTGDGTYTIYSKDVDKFMWTHPDMLIVFAAGNSGVDSDADGMIDPDCIAWPATAKNCLSVGASENNRAHTIGMTWGSITDGFDVPIYPAAPINSDYIADNPKGIAAFSSRGPTDDGRIKPDVVAPGTYIISARSNASDNKDVWGFVDEHYVYMGGTSMATPIVAGSVALIRQNYVDKLNISPSAALLKATVINGASDLKPGQYGNDVTGQPDHNQGWGLVNLKESLYPDSGYIYFADNIKLQTGDAVDKNYYVNNSSRSFKTTLAWTDYYSTEIAQKVLVNDLTLLVVKPDGTEVVVNDTVNNVEQVFFEETDAGWYTVKVVGEDVQKGPQPCAIVVSGASAALSYLDLNPQQTTYYTGNTTTFEAEARDENNNQLQAVLMWESSDPTVASINSSTGHFIALAEGITNITANAGTMYSTVSINVLDSGNPKRTNESSEVVPNEEEKEQKTTPTSSSRSGGGGGGGNSGENQANVLVKEPETLVVIKDSNIRYEFTEDGNSIGHIEFTALKNSGKITAFVEALNDRSSFAKSNAPGKVYQNVNIWVGKAGFATESNIDDPVIGFKVARTWMASNGVDKTSIRLYRYSSDVWNELPAKITNEDEQYVYYESETPGFSPFAISTAETTTEFLTQISGTENDTSNDRTKLSGKINESNSNDSERDSLEDEDKSSGDKIGHLSKFTIASIALFTSGMVYRYYKKRK</sequence>
<dbReference type="Gene3D" id="2.60.120.380">
    <property type="match status" value="1"/>
</dbReference>
<dbReference type="SMART" id="SM00635">
    <property type="entry name" value="BID_2"/>
    <property type="match status" value="1"/>
</dbReference>
<accession>L0KUW0</accession>
<feature type="compositionally biased region" description="Gly residues" evidence="7">
    <location>
        <begin position="830"/>
        <end position="839"/>
    </location>
</feature>
<evidence type="ECO:0000256" key="1">
    <source>
        <dbReference type="ARBA" id="ARBA00011073"/>
    </source>
</evidence>
<dbReference type="STRING" id="867904.Metho_0650"/>
<keyword evidence="8" id="KW-0472">Membrane</keyword>
<dbReference type="PROSITE" id="PS00138">
    <property type="entry name" value="SUBTILASE_SER"/>
    <property type="match status" value="1"/>
</dbReference>
<dbReference type="InterPro" id="IPR051048">
    <property type="entry name" value="Peptidase_S8/S53_subtilisin"/>
</dbReference>
<name>L0KUW0_METHD</name>
<keyword evidence="11" id="KW-1185">Reference proteome</keyword>
<organism evidence="10 11">
    <name type="scientific">Methanomethylovorans hollandica (strain DSM 15978 / NBRC 107637 / DMS1)</name>
    <dbReference type="NCBI Taxonomy" id="867904"/>
    <lineage>
        <taxon>Archaea</taxon>
        <taxon>Methanobacteriati</taxon>
        <taxon>Methanobacteriota</taxon>
        <taxon>Stenosarchaea group</taxon>
        <taxon>Methanomicrobia</taxon>
        <taxon>Methanosarcinales</taxon>
        <taxon>Methanosarcinaceae</taxon>
        <taxon>Methanomethylovorans</taxon>
    </lineage>
</organism>
<dbReference type="InterPro" id="IPR034058">
    <property type="entry name" value="TagA/B/C/D_pept_dom"/>
</dbReference>
<evidence type="ECO:0000313" key="11">
    <source>
        <dbReference type="Proteomes" id="UP000010866"/>
    </source>
</evidence>
<dbReference type="InterPro" id="IPR036852">
    <property type="entry name" value="Peptidase_S8/S53_dom_sf"/>
</dbReference>
<evidence type="ECO:0000313" key="10">
    <source>
        <dbReference type="EMBL" id="AGB48906.1"/>
    </source>
</evidence>